<dbReference type="GO" id="GO:0140284">
    <property type="term" value="C:endoplasmic reticulum-endosome membrane contact site"/>
    <property type="evidence" value="ECO:0007669"/>
    <property type="project" value="TreeGrafter"/>
</dbReference>
<feature type="domain" description="START" evidence="1">
    <location>
        <begin position="1"/>
        <end position="103"/>
    </location>
</feature>
<dbReference type="GO" id="GO:0005789">
    <property type="term" value="C:endoplasmic reticulum membrane"/>
    <property type="evidence" value="ECO:0007669"/>
    <property type="project" value="TreeGrafter"/>
</dbReference>
<accession>A0A7R9FU78</accession>
<protein>
    <recommendedName>
        <fullName evidence="1">START domain-containing protein</fullName>
    </recommendedName>
</protein>
<evidence type="ECO:0000313" key="2">
    <source>
        <dbReference type="EMBL" id="CAD7255318.1"/>
    </source>
</evidence>
<dbReference type="GO" id="GO:0008289">
    <property type="term" value="F:lipid binding"/>
    <property type="evidence" value="ECO:0007669"/>
    <property type="project" value="InterPro"/>
</dbReference>
<feature type="non-terminal residue" evidence="2">
    <location>
        <position position="103"/>
    </location>
</feature>
<dbReference type="GO" id="GO:0099044">
    <property type="term" value="P:vesicle tethering to endoplasmic reticulum"/>
    <property type="evidence" value="ECO:0007669"/>
    <property type="project" value="TreeGrafter"/>
</dbReference>
<dbReference type="SUPFAM" id="SSF55961">
    <property type="entry name" value="Bet v1-like"/>
    <property type="match status" value="1"/>
</dbReference>
<dbReference type="PANTHER" id="PTHR46121">
    <property type="entry name" value="STEROIDOGENIC ACUTE REGULATORY PROTEIN-LIKE"/>
    <property type="match status" value="1"/>
</dbReference>
<evidence type="ECO:0000313" key="3">
    <source>
        <dbReference type="Proteomes" id="UP000677054"/>
    </source>
</evidence>
<gene>
    <name evidence="2" type="ORF">DSTB1V02_LOCUS15063</name>
</gene>
<dbReference type="EMBL" id="LR922346">
    <property type="protein sequence ID" value="CAD7255318.1"/>
    <property type="molecule type" value="Genomic_DNA"/>
</dbReference>
<dbReference type="EMBL" id="CAJPEV010022828">
    <property type="protein sequence ID" value="CAG0908298.1"/>
    <property type="molecule type" value="Genomic_DNA"/>
</dbReference>
<dbReference type="InterPro" id="IPR051869">
    <property type="entry name" value="STARD3"/>
</dbReference>
<dbReference type="GO" id="GO:0031902">
    <property type="term" value="C:late endosome membrane"/>
    <property type="evidence" value="ECO:0007669"/>
    <property type="project" value="TreeGrafter"/>
</dbReference>
<keyword evidence="3" id="KW-1185">Reference proteome</keyword>
<dbReference type="GO" id="GO:0005765">
    <property type="term" value="C:lysosomal membrane"/>
    <property type="evidence" value="ECO:0007669"/>
    <property type="project" value="TreeGrafter"/>
</dbReference>
<dbReference type="InterPro" id="IPR023393">
    <property type="entry name" value="START-like_dom_sf"/>
</dbReference>
<dbReference type="PROSITE" id="PS50848">
    <property type="entry name" value="START"/>
    <property type="match status" value="1"/>
</dbReference>
<proteinExistence type="predicted"/>
<reference evidence="2" key="1">
    <citation type="submission" date="2020-11" db="EMBL/GenBank/DDBJ databases">
        <authorList>
            <person name="Tran Van P."/>
        </authorList>
    </citation>
    <scope>NUCLEOTIDE SEQUENCE</scope>
</reference>
<dbReference type="InterPro" id="IPR002913">
    <property type="entry name" value="START_lipid-bd_dom"/>
</dbReference>
<dbReference type="Pfam" id="PF01852">
    <property type="entry name" value="START"/>
    <property type="match status" value="1"/>
</dbReference>
<dbReference type="Gene3D" id="3.30.530.20">
    <property type="match status" value="1"/>
</dbReference>
<evidence type="ECO:0000259" key="1">
    <source>
        <dbReference type="PROSITE" id="PS50848"/>
    </source>
</evidence>
<name>A0A7R9FU78_9CRUS</name>
<dbReference type="OrthoDB" id="74575at2759"/>
<dbReference type="AlphaFoldDB" id="A0A7R9FU78"/>
<dbReference type="Proteomes" id="UP000677054">
    <property type="component" value="Unassembled WGS sequence"/>
</dbReference>
<dbReference type="PANTHER" id="PTHR46121:SF4">
    <property type="entry name" value="STEROIDOGENIC ACUTE REGULATORY PROTEIN-LIKE"/>
    <property type="match status" value="1"/>
</dbReference>
<organism evidence="2">
    <name type="scientific">Darwinula stevensoni</name>
    <dbReference type="NCBI Taxonomy" id="69355"/>
    <lineage>
        <taxon>Eukaryota</taxon>
        <taxon>Metazoa</taxon>
        <taxon>Ecdysozoa</taxon>
        <taxon>Arthropoda</taxon>
        <taxon>Crustacea</taxon>
        <taxon>Oligostraca</taxon>
        <taxon>Ostracoda</taxon>
        <taxon>Podocopa</taxon>
        <taxon>Podocopida</taxon>
        <taxon>Darwinulocopina</taxon>
        <taxon>Darwinuloidea</taxon>
        <taxon>Darwinulidae</taxon>
        <taxon>Darwinula</taxon>
    </lineage>
</organism>
<sequence>MLQRLDESTDVMYAVMREFSALVPCRDSANLRRYAETDSGVHILAYRTIEIPEVPPVKGVVRFENFHSCFAFWEVEGSAEMTNFAWMMNMDYKLPSLVPSSVF</sequence>